<dbReference type="AlphaFoldDB" id="A0A6J4UPR5"/>
<proteinExistence type="predicted"/>
<name>A0A6J4UPR5_9BACT</name>
<accession>A0A6J4UPR5</accession>
<feature type="non-terminal residue" evidence="2">
    <location>
        <position position="1"/>
    </location>
</feature>
<feature type="region of interest" description="Disordered" evidence="1">
    <location>
        <begin position="1"/>
        <end position="89"/>
    </location>
</feature>
<protein>
    <submittedName>
        <fullName evidence="2">Uncharacterized protein</fullName>
    </submittedName>
</protein>
<feature type="compositionally biased region" description="Basic and acidic residues" evidence="1">
    <location>
        <begin position="1"/>
        <end position="14"/>
    </location>
</feature>
<gene>
    <name evidence="2" type="ORF">AVDCRST_MAG19-1248</name>
</gene>
<feature type="non-terminal residue" evidence="2">
    <location>
        <position position="89"/>
    </location>
</feature>
<feature type="compositionally biased region" description="Basic and acidic residues" evidence="1">
    <location>
        <begin position="48"/>
        <end position="57"/>
    </location>
</feature>
<feature type="compositionally biased region" description="Basic residues" evidence="1">
    <location>
        <begin position="70"/>
        <end position="89"/>
    </location>
</feature>
<evidence type="ECO:0000313" key="2">
    <source>
        <dbReference type="EMBL" id="CAA9556338.1"/>
    </source>
</evidence>
<feature type="compositionally biased region" description="Pro residues" evidence="1">
    <location>
        <begin position="58"/>
        <end position="67"/>
    </location>
</feature>
<dbReference type="EMBL" id="CADCWL010000054">
    <property type="protein sequence ID" value="CAA9556338.1"/>
    <property type="molecule type" value="Genomic_DNA"/>
</dbReference>
<reference evidence="2" key="1">
    <citation type="submission" date="2020-02" db="EMBL/GenBank/DDBJ databases">
        <authorList>
            <person name="Meier V. D."/>
        </authorList>
    </citation>
    <scope>NUCLEOTIDE SEQUENCE</scope>
    <source>
        <strain evidence="2">AVDCRST_MAG19</strain>
    </source>
</reference>
<sequence length="89" mass="10130">DGRPVRRNRTESGRGDGPPHPVAGPRRTRARLARRPGNGEGRLRAGGRRRDGDDRRSPLPPSLPAPLPSKQRRRLPRAVLRRGRRRRRL</sequence>
<organism evidence="2">
    <name type="scientific">uncultured Thermomicrobiales bacterium</name>
    <dbReference type="NCBI Taxonomy" id="1645740"/>
    <lineage>
        <taxon>Bacteria</taxon>
        <taxon>Pseudomonadati</taxon>
        <taxon>Thermomicrobiota</taxon>
        <taxon>Thermomicrobia</taxon>
        <taxon>Thermomicrobiales</taxon>
        <taxon>environmental samples</taxon>
    </lineage>
</organism>
<evidence type="ECO:0000256" key="1">
    <source>
        <dbReference type="SAM" id="MobiDB-lite"/>
    </source>
</evidence>